<dbReference type="EMBL" id="BRXS01000003">
    <property type="protein sequence ID" value="GLC25577.1"/>
    <property type="molecule type" value="Genomic_DNA"/>
</dbReference>
<keyword evidence="6" id="KW-1185">Reference proteome</keyword>
<dbReference type="GO" id="GO:0009234">
    <property type="term" value="P:menaquinone biosynthetic process"/>
    <property type="evidence" value="ECO:0007669"/>
    <property type="project" value="UniProtKB-UniRule"/>
</dbReference>
<dbReference type="HAMAP" id="MF_00996">
    <property type="entry name" value="MqnD"/>
    <property type="match status" value="1"/>
</dbReference>
<sequence length="283" mass="31497">MTTATTPRTIHVSHSPDSDDAFMFYALAEEKIDTEGLRYVHELQDIESLNQRARRGELEVTAVSIHAFAYIADRYALLPSGASIGDRYGPRLVARTPLTRADVKGKRIAVPGPLTSAYLALRLYEPDFEPVWTPFDRIEDVVEAGEVDLGLLIHEGQLTFQDRGLHLVADMGEWWFGETGLPLPLGGNVVRKDLGPELTEKIARHLHASIAYSLTHRQAALDHAMQYARGLDPAKADTFVGMYVNDWTLDYGARGREAVRLFLRRGHEAGILPHPVDVTFVGD</sequence>
<dbReference type="Proteomes" id="UP001161325">
    <property type="component" value="Unassembled WGS sequence"/>
</dbReference>
<comment type="caution">
    <text evidence="4">Lacks conserved residue(s) required for the propagation of feature annotation.</text>
</comment>
<comment type="caution">
    <text evidence="5">The sequence shown here is derived from an EMBL/GenBank/DDBJ whole genome shotgun (WGS) entry which is preliminary data.</text>
</comment>
<evidence type="ECO:0000256" key="4">
    <source>
        <dbReference type="HAMAP-Rule" id="MF_00996"/>
    </source>
</evidence>
<dbReference type="RefSeq" id="WP_284350031.1">
    <property type="nucleotide sequence ID" value="NZ_BRXS01000003.1"/>
</dbReference>
<dbReference type="Pfam" id="PF02621">
    <property type="entry name" value="VitK2_biosynth"/>
    <property type="match status" value="1"/>
</dbReference>
<feature type="binding site" evidence="4">
    <location>
        <begin position="116"/>
        <end position="117"/>
    </location>
    <ligand>
        <name>substrate</name>
    </ligand>
</feature>
<evidence type="ECO:0000313" key="6">
    <source>
        <dbReference type="Proteomes" id="UP001161325"/>
    </source>
</evidence>
<keyword evidence="3 4" id="KW-0456">Lyase</keyword>
<keyword evidence="2 4" id="KW-0474">Menaquinone biosynthesis</keyword>
<dbReference type="PANTHER" id="PTHR37167">
    <property type="entry name" value="1,4-DIHYDROXY-6-NAPHTOATE SYNTHASE"/>
    <property type="match status" value="1"/>
</dbReference>
<comment type="catalytic activity">
    <reaction evidence="4">
        <text>cyclic dehypoxanthinylfutalosinate = 1,4-dihydroxy-6-naphthoate + dihydroxyacetone</text>
        <dbReference type="Rhea" id="RHEA:33087"/>
        <dbReference type="ChEBI" id="CHEBI:16016"/>
        <dbReference type="ChEBI" id="CHEBI:64254"/>
        <dbReference type="ChEBI" id="CHEBI:64270"/>
        <dbReference type="EC" id="4.1.99.29"/>
    </reaction>
</comment>
<name>A0AA37Q8B3_9BACT</name>
<dbReference type="PANTHER" id="PTHR37167:SF1">
    <property type="entry name" value="1,4-DIHYDROXY-6-NAPHTOATE SYNTHASE"/>
    <property type="match status" value="1"/>
</dbReference>
<comment type="similarity">
    <text evidence="4">Belongs to the MqnA/MqnD family. MqnD subfamily.</text>
</comment>
<evidence type="ECO:0000256" key="3">
    <source>
        <dbReference type="ARBA" id="ARBA00023239"/>
    </source>
</evidence>
<accession>A0AA37Q8B3</accession>
<dbReference type="EC" id="4.1.99.29" evidence="4"/>
<evidence type="ECO:0000256" key="2">
    <source>
        <dbReference type="ARBA" id="ARBA00022428"/>
    </source>
</evidence>
<evidence type="ECO:0000256" key="1">
    <source>
        <dbReference type="ARBA" id="ARBA00004863"/>
    </source>
</evidence>
<gene>
    <name evidence="4 5" type="primary">mqnD</name>
    <name evidence="5" type="ORF">rosag_20900</name>
</gene>
<reference evidence="5" key="1">
    <citation type="submission" date="2022-08" db="EMBL/GenBank/DDBJ databases">
        <title>Draft genome sequencing of Roseisolibacter agri AW1220.</title>
        <authorList>
            <person name="Tobiishi Y."/>
            <person name="Tonouchi A."/>
        </authorList>
    </citation>
    <scope>NUCLEOTIDE SEQUENCE</scope>
    <source>
        <strain evidence="5">AW1220</strain>
    </source>
</reference>
<organism evidence="5 6">
    <name type="scientific">Roseisolibacter agri</name>
    <dbReference type="NCBI Taxonomy" id="2014610"/>
    <lineage>
        <taxon>Bacteria</taxon>
        <taxon>Pseudomonadati</taxon>
        <taxon>Gemmatimonadota</taxon>
        <taxon>Gemmatimonadia</taxon>
        <taxon>Gemmatimonadales</taxon>
        <taxon>Gemmatimonadaceae</taxon>
        <taxon>Roseisolibacter</taxon>
    </lineage>
</organism>
<dbReference type="CDD" id="cd13636">
    <property type="entry name" value="PBP2_Af1704"/>
    <property type="match status" value="1"/>
</dbReference>
<dbReference type="Gene3D" id="3.40.190.10">
    <property type="entry name" value="Periplasmic binding protein-like II"/>
    <property type="match status" value="2"/>
</dbReference>
<dbReference type="SUPFAM" id="SSF53850">
    <property type="entry name" value="Periplasmic binding protein-like II"/>
    <property type="match status" value="1"/>
</dbReference>
<comment type="function">
    <text evidence="4">Catalyzes the conversion of cyclic dehypoxanthine futalosine (cyclic DHFL) into 1,4-dihydroxy-6-naphthoate, a step in the biosynthesis of menaquinone (MK, vitamin K2).</text>
</comment>
<dbReference type="AlphaFoldDB" id="A0AA37Q8B3"/>
<dbReference type="InterPro" id="IPR003773">
    <property type="entry name" value="Menaquinone_biosynth"/>
</dbReference>
<protein>
    <recommendedName>
        <fullName evidence="4">1,4-dihydroxy-6-naphtoate synthase</fullName>
        <ecNumber evidence="4">4.1.99.29</ecNumber>
    </recommendedName>
    <alternativeName>
        <fullName evidence="4">Menaquinone biosynthetic enzyme MqnD</fullName>
    </alternativeName>
</protein>
<evidence type="ECO:0000313" key="5">
    <source>
        <dbReference type="EMBL" id="GLC25577.1"/>
    </source>
</evidence>
<dbReference type="GO" id="GO:0016830">
    <property type="term" value="F:carbon-carbon lyase activity"/>
    <property type="evidence" value="ECO:0007669"/>
    <property type="project" value="UniProtKB-UniRule"/>
</dbReference>
<proteinExistence type="inferred from homology"/>
<comment type="pathway">
    <text evidence="1 4">Quinol/quinone metabolism; menaquinone biosynthesis.</text>
</comment>
<dbReference type="InterPro" id="IPR030869">
    <property type="entry name" value="MqnD"/>
</dbReference>
<feature type="active site" description="Proton acceptor" evidence="4">
    <location>
        <position position="154"/>
    </location>
</feature>